<feature type="compositionally biased region" description="Polar residues" evidence="2">
    <location>
        <begin position="809"/>
        <end position="839"/>
    </location>
</feature>
<feature type="compositionally biased region" description="Low complexity" evidence="2">
    <location>
        <begin position="691"/>
        <end position="706"/>
    </location>
</feature>
<evidence type="ECO:0000256" key="2">
    <source>
        <dbReference type="SAM" id="MobiDB-lite"/>
    </source>
</evidence>
<dbReference type="FunFam" id="1.25.10.10:FF:000189">
    <property type="entry name" value="SCY1-like pseudokinase 2"/>
    <property type="match status" value="1"/>
</dbReference>
<feature type="region of interest" description="Disordered" evidence="2">
    <location>
        <begin position="809"/>
        <end position="858"/>
    </location>
</feature>
<dbReference type="InterPro" id="IPR000719">
    <property type="entry name" value="Prot_kinase_dom"/>
</dbReference>
<organism evidence="4 5">
    <name type="scientific">Folsomia candida</name>
    <name type="common">Springtail</name>
    <dbReference type="NCBI Taxonomy" id="158441"/>
    <lineage>
        <taxon>Eukaryota</taxon>
        <taxon>Metazoa</taxon>
        <taxon>Ecdysozoa</taxon>
        <taxon>Arthropoda</taxon>
        <taxon>Hexapoda</taxon>
        <taxon>Collembola</taxon>
        <taxon>Entomobryomorpha</taxon>
        <taxon>Isotomoidea</taxon>
        <taxon>Isotomidae</taxon>
        <taxon>Proisotominae</taxon>
        <taxon>Folsomia</taxon>
    </lineage>
</organism>
<comment type="similarity">
    <text evidence="1">Belongs to the protein kinase superfamily.</text>
</comment>
<keyword evidence="5" id="KW-1185">Reference proteome</keyword>
<dbReference type="OrthoDB" id="79687at2759"/>
<dbReference type="InterPro" id="IPR051177">
    <property type="entry name" value="CIK-Related_Protein"/>
</dbReference>
<dbReference type="EMBL" id="LNIX01000006">
    <property type="protein sequence ID" value="OXA52529.1"/>
    <property type="molecule type" value="Genomic_DNA"/>
</dbReference>
<dbReference type="PANTHER" id="PTHR12984:SF6">
    <property type="entry name" value="SCY1-LIKE PROTEIN 2"/>
    <property type="match status" value="1"/>
</dbReference>
<evidence type="ECO:0000256" key="1">
    <source>
        <dbReference type="ARBA" id="ARBA00038349"/>
    </source>
</evidence>
<dbReference type="InterPro" id="IPR011009">
    <property type="entry name" value="Kinase-like_dom_sf"/>
</dbReference>
<dbReference type="CDD" id="cd14011">
    <property type="entry name" value="PK_SCY1_like"/>
    <property type="match status" value="1"/>
</dbReference>
<dbReference type="InterPro" id="IPR016024">
    <property type="entry name" value="ARM-type_fold"/>
</dbReference>
<gene>
    <name evidence="4" type="ORF">Fcan01_12475</name>
</gene>
<dbReference type="SUPFAM" id="SSF48371">
    <property type="entry name" value="ARM repeat"/>
    <property type="match status" value="1"/>
</dbReference>
<reference evidence="4 5" key="1">
    <citation type="submission" date="2015-12" db="EMBL/GenBank/DDBJ databases">
        <title>The genome of Folsomia candida.</title>
        <authorList>
            <person name="Faddeeva A."/>
            <person name="Derks M.F."/>
            <person name="Anvar Y."/>
            <person name="Smit S."/>
            <person name="Van Straalen N."/>
            <person name="Roelofs D."/>
        </authorList>
    </citation>
    <scope>NUCLEOTIDE SEQUENCE [LARGE SCALE GENOMIC DNA]</scope>
    <source>
        <strain evidence="4 5">VU population</strain>
        <tissue evidence="4">Whole body</tissue>
    </source>
</reference>
<dbReference type="Proteomes" id="UP000198287">
    <property type="component" value="Unassembled WGS sequence"/>
</dbReference>
<feature type="region of interest" description="Disordered" evidence="2">
    <location>
        <begin position="666"/>
        <end position="727"/>
    </location>
</feature>
<dbReference type="Gene3D" id="3.30.200.20">
    <property type="entry name" value="Phosphorylase Kinase, domain 1"/>
    <property type="match status" value="1"/>
</dbReference>
<feature type="domain" description="Protein kinase" evidence="3">
    <location>
        <begin position="44"/>
        <end position="337"/>
    </location>
</feature>
<dbReference type="GO" id="GO:0005524">
    <property type="term" value="F:ATP binding"/>
    <property type="evidence" value="ECO:0007669"/>
    <property type="project" value="InterPro"/>
</dbReference>
<feature type="compositionally biased region" description="Polar residues" evidence="2">
    <location>
        <begin position="713"/>
        <end position="723"/>
    </location>
</feature>
<dbReference type="PROSITE" id="PS50011">
    <property type="entry name" value="PROTEIN_KINASE_DOM"/>
    <property type="match status" value="1"/>
</dbReference>
<dbReference type="SMART" id="SM00220">
    <property type="entry name" value="S_TKc"/>
    <property type="match status" value="1"/>
</dbReference>
<proteinExistence type="inferred from homology"/>
<dbReference type="Gene3D" id="1.25.10.10">
    <property type="entry name" value="Leucine-rich Repeat Variant"/>
    <property type="match status" value="1"/>
</dbReference>
<dbReference type="FunFam" id="3.30.200.20:FF:000179">
    <property type="entry name" value="SCY1 like pseudokinase 2"/>
    <property type="match status" value="1"/>
</dbReference>
<evidence type="ECO:0000313" key="5">
    <source>
        <dbReference type="Proteomes" id="UP000198287"/>
    </source>
</evidence>
<comment type="caution">
    <text evidence="4">The sequence shown here is derived from an EMBL/GenBank/DDBJ whole genome shotgun (WGS) entry which is preliminary data.</text>
</comment>
<evidence type="ECO:0000313" key="4">
    <source>
        <dbReference type="EMBL" id="OXA52529.1"/>
    </source>
</evidence>
<dbReference type="Pfam" id="PF00069">
    <property type="entry name" value="Pkinase"/>
    <property type="match status" value="1"/>
</dbReference>
<dbReference type="SUPFAM" id="SSF56112">
    <property type="entry name" value="Protein kinase-like (PK-like)"/>
    <property type="match status" value="1"/>
</dbReference>
<accession>A0A226E508</accession>
<feature type="compositionally biased region" description="Polar residues" evidence="2">
    <location>
        <begin position="666"/>
        <end position="686"/>
    </location>
</feature>
<dbReference type="PANTHER" id="PTHR12984">
    <property type="entry name" value="SCY1-RELATED S/T PROTEIN KINASE-LIKE"/>
    <property type="match status" value="1"/>
</dbReference>
<dbReference type="Gene3D" id="1.10.510.10">
    <property type="entry name" value="Transferase(Phosphotransferase) domain 1"/>
    <property type="match status" value="1"/>
</dbReference>
<dbReference type="AlphaFoldDB" id="A0A226E508"/>
<dbReference type="OMA" id="MAHKCIP"/>
<protein>
    <submittedName>
        <fullName evidence="4">SCY1-like protein 2</fullName>
    </submittedName>
</protein>
<sequence>MNMMNLNVNMDTVINKLRNTVTTVTSTVSQLSVVLPGNPVTREYEVTQHIASGGPGLLWKIYAGYKKSTKQEAAIFVFEKKQLDKWSRKDRDNMVDILKKGVNQLTRLKHPRVLTVQHPLEESRDSLAFATEPVFASLSNVLGEYTNMPDDVGDGSIRKYKLQEIEIKYGLLQICEGITFLNNDAKILHGNLCPESVIITKQNSWKICGLEFCITAVVSGAEITWPSKSYDNDAHPLTQPCLDYLAPEITTSMSCSPASDMFSIGMLTYTSFNSGKPMFANRGDWNRHRQNIIVYNQLPDSKLTEIPPELKIFVRRLLNFNSVERPDSHEFAKLEYFHDEGVNTLRYLDSLFQWDNLQKSKFYKGLSEILPGLPQRVRLLRVIPCLSQEFVNPSMVPFVLPNVLKIAEWSTNEEFVDHVLPYLRDVMKLREPVQVLFIFMKYMEVLLQKTPPDITKSDVLPLLYGSLESDSPQVQELCLSIIPSFAGLIDYPAMKNSLLPRIKKLVISTPSLSVRVNCLVCLGKILDHLDKWMVIDYILPFLTEIPSRDPAVIMGIIGIYRLAVNHRKLGVTKEIIATRILPFIFPLSIENGLTTQQFSTIMNFIYDMIKTVETEHKSKLEELGAIAKEREQMKAEMSSHPVFNNNVANSSNDIFNDFSMASPAFNSTGDTGSSPKKASMTQSTTMPLIPSSNTNSSSSSMNTHTMNTDRRSSSGMQPARNTTNSRNDLMSSLLSSNLSQMGGAPSTPTQPAMMMPFSASMPMGLSGANRANGSVPVMNRSPTIGLTGMTPSSGTSQQQPMQNMSFPQQTRHATPSTFPTIPGGNSSFGVMQPTSSSLNPVKPNVKSLSKRDIDDLLS</sequence>
<evidence type="ECO:0000259" key="3">
    <source>
        <dbReference type="PROSITE" id="PS50011"/>
    </source>
</evidence>
<dbReference type="InterPro" id="IPR011989">
    <property type="entry name" value="ARM-like"/>
</dbReference>
<name>A0A226E508_FOLCA</name>
<feature type="compositionally biased region" description="Basic and acidic residues" evidence="2">
    <location>
        <begin position="849"/>
        <end position="858"/>
    </location>
</feature>
<dbReference type="GO" id="GO:0004672">
    <property type="term" value="F:protein kinase activity"/>
    <property type="evidence" value="ECO:0007669"/>
    <property type="project" value="InterPro"/>
</dbReference>